<protein>
    <submittedName>
        <fullName evidence="2">Uncharacterized protein</fullName>
    </submittedName>
</protein>
<evidence type="ECO:0000313" key="3">
    <source>
        <dbReference type="Proteomes" id="UP001372834"/>
    </source>
</evidence>
<proteinExistence type="predicted"/>
<evidence type="ECO:0000313" key="2">
    <source>
        <dbReference type="EMBL" id="KAK6628699.1"/>
    </source>
</evidence>
<evidence type="ECO:0000256" key="1">
    <source>
        <dbReference type="SAM" id="MobiDB-lite"/>
    </source>
</evidence>
<dbReference type="AlphaFoldDB" id="A0AAN8NYX8"/>
<dbReference type="Proteomes" id="UP001372834">
    <property type="component" value="Unassembled WGS sequence"/>
</dbReference>
<feature type="region of interest" description="Disordered" evidence="1">
    <location>
        <begin position="1"/>
        <end position="68"/>
    </location>
</feature>
<reference evidence="2 3" key="1">
    <citation type="submission" date="2023-10" db="EMBL/GenBank/DDBJ databases">
        <title>Genomes of two closely related lineages of the louse Polyplax serrata with different host specificities.</title>
        <authorList>
            <person name="Martinu J."/>
            <person name="Tarabai H."/>
            <person name="Stefka J."/>
            <person name="Hypsa V."/>
        </authorList>
    </citation>
    <scope>NUCLEOTIDE SEQUENCE [LARGE SCALE GENOMIC DNA]</scope>
    <source>
        <strain evidence="2">HR10_N</strain>
    </source>
</reference>
<feature type="compositionally biased region" description="Basic residues" evidence="1">
    <location>
        <begin position="56"/>
        <end position="68"/>
    </location>
</feature>
<name>A0AAN8NYX8_POLSC</name>
<sequence length="68" mass="8029">MRDDYVGNKFSRGRNGRNRLEVYGKLPRRNNPSRRSQLGQKKIRGRKSKENEKGKERKRKGKGKERTG</sequence>
<organism evidence="2 3">
    <name type="scientific">Polyplax serrata</name>
    <name type="common">Common mouse louse</name>
    <dbReference type="NCBI Taxonomy" id="468196"/>
    <lineage>
        <taxon>Eukaryota</taxon>
        <taxon>Metazoa</taxon>
        <taxon>Ecdysozoa</taxon>
        <taxon>Arthropoda</taxon>
        <taxon>Hexapoda</taxon>
        <taxon>Insecta</taxon>
        <taxon>Pterygota</taxon>
        <taxon>Neoptera</taxon>
        <taxon>Paraneoptera</taxon>
        <taxon>Psocodea</taxon>
        <taxon>Troctomorpha</taxon>
        <taxon>Phthiraptera</taxon>
        <taxon>Anoplura</taxon>
        <taxon>Polyplacidae</taxon>
        <taxon>Polyplax</taxon>
    </lineage>
</organism>
<gene>
    <name evidence="2" type="ORF">RUM43_002514</name>
</gene>
<comment type="caution">
    <text evidence="2">The sequence shown here is derived from an EMBL/GenBank/DDBJ whole genome shotgun (WGS) entry which is preliminary data.</text>
</comment>
<dbReference type="EMBL" id="JAWJWE010000036">
    <property type="protein sequence ID" value="KAK6628699.1"/>
    <property type="molecule type" value="Genomic_DNA"/>
</dbReference>
<accession>A0AAN8NYX8</accession>